<dbReference type="PANTHER" id="PTHR32092">
    <property type="entry name" value="6-PHOSPHO-BETA-GLUCOSIDASE-RELATED"/>
    <property type="match status" value="1"/>
</dbReference>
<dbReference type="SUPFAM" id="SSF51735">
    <property type="entry name" value="NAD(P)-binding Rossmann-fold domains"/>
    <property type="match status" value="1"/>
</dbReference>
<keyword evidence="4 8" id="KW-0378">Hydrolase</keyword>
<accession>A0A0A6PUI5</accession>
<dbReference type="Gene3D" id="3.90.110.10">
    <property type="entry name" value="Lactate dehydrogenase/glycoside hydrolase, family 4, C-terminal"/>
    <property type="match status" value="1"/>
</dbReference>
<comment type="subunit">
    <text evidence="2">Homotetramer.</text>
</comment>
<evidence type="ECO:0000256" key="2">
    <source>
        <dbReference type="ARBA" id="ARBA00011881"/>
    </source>
</evidence>
<proteinExistence type="inferred from homology"/>
<comment type="similarity">
    <text evidence="1 8">Belongs to the glycosyl hydrolase 4 family.</text>
</comment>
<dbReference type="GO" id="GO:0005975">
    <property type="term" value="P:carbohydrate metabolic process"/>
    <property type="evidence" value="ECO:0007669"/>
    <property type="project" value="InterPro"/>
</dbReference>
<keyword evidence="3" id="KW-0479">Metal-binding</keyword>
<comment type="cofactor">
    <cofactor evidence="8">
        <name>NAD(+)</name>
        <dbReference type="ChEBI" id="CHEBI:57540"/>
    </cofactor>
    <text evidence="8">Binds 1 NAD(+) per subunit.</text>
</comment>
<dbReference type="Proteomes" id="UP000238081">
    <property type="component" value="Unassembled WGS sequence"/>
</dbReference>
<name>A0A0A6PUI5_CLOBU</name>
<dbReference type="InterPro" id="IPR036291">
    <property type="entry name" value="NAD(P)-bd_dom_sf"/>
</dbReference>
<evidence type="ECO:0000256" key="4">
    <source>
        <dbReference type="ARBA" id="ARBA00022801"/>
    </source>
</evidence>
<dbReference type="InterPro" id="IPR015955">
    <property type="entry name" value="Lactate_DH/Glyco_Ohase_4_C"/>
</dbReference>
<dbReference type="InterPro" id="IPR001088">
    <property type="entry name" value="Glyco_hydro_4"/>
</dbReference>
<dbReference type="GO" id="GO:0016616">
    <property type="term" value="F:oxidoreductase activity, acting on the CH-OH group of donors, NAD or NADP as acceptor"/>
    <property type="evidence" value="ECO:0007669"/>
    <property type="project" value="InterPro"/>
</dbReference>
<evidence type="ECO:0000256" key="5">
    <source>
        <dbReference type="ARBA" id="ARBA00023027"/>
    </source>
</evidence>
<keyword evidence="7 8" id="KW-0326">Glycosidase</keyword>
<evidence type="ECO:0000313" key="10">
    <source>
        <dbReference type="Proteomes" id="UP000238081"/>
    </source>
</evidence>
<dbReference type="EMBL" id="LRDH01000067">
    <property type="protein sequence ID" value="PPV16735.1"/>
    <property type="molecule type" value="Genomic_DNA"/>
</dbReference>
<evidence type="ECO:0000256" key="1">
    <source>
        <dbReference type="ARBA" id="ARBA00010141"/>
    </source>
</evidence>
<dbReference type="GO" id="GO:0046872">
    <property type="term" value="F:metal ion binding"/>
    <property type="evidence" value="ECO:0007669"/>
    <property type="project" value="UniProtKB-KW"/>
</dbReference>
<evidence type="ECO:0000256" key="3">
    <source>
        <dbReference type="ARBA" id="ARBA00022723"/>
    </source>
</evidence>
<dbReference type="GO" id="GO:0004553">
    <property type="term" value="F:hydrolase activity, hydrolyzing O-glycosyl compounds"/>
    <property type="evidence" value="ECO:0007669"/>
    <property type="project" value="InterPro"/>
</dbReference>
<dbReference type="Pfam" id="PF11975">
    <property type="entry name" value="Glyco_hydro_4C"/>
    <property type="match status" value="1"/>
</dbReference>
<comment type="caution">
    <text evidence="9">The sequence shown here is derived from an EMBL/GenBank/DDBJ whole genome shotgun (WGS) entry which is preliminary data.</text>
</comment>
<protein>
    <submittedName>
        <fullName evidence="9">Maltose-6'-phosphate glucosidase</fullName>
    </submittedName>
</protein>
<dbReference type="PRINTS" id="PR00732">
    <property type="entry name" value="GLHYDRLASE4"/>
</dbReference>
<keyword evidence="6" id="KW-0464">Manganese</keyword>
<sequence length="441" mass="50366">MGNKIVIVGGGSTHTPGIVEVLKERSEDLQLEELVLYDTDKTRNSLLGEFTKIYYKDNNSKVKVSYTTNIREAFKDANFLYVQIRPGLNIQREIDEKICLKHGVVGQETCGLGGFSFALRVIPEILKIVEVAQEICPDAWILNYTNPEAIISETIYKRFPKAKCLCICDMPISIEEAIADYLKIPYKDLTFKYFGLNHFGWWTNIFDKNGQDLLPIIRERVLRGELKGLIQTNEEIIGDDYWTKTFQNVIRAFKNYPKYFPNCYLQYYYFPDEMVESDNVEYTRGSYVLNTREISVFEECKKVIESGTAKNSKLLGGVHGNYIVDITNAIIYDTKERFIVNIKNNGAICNFNNEAVVEVPCYIGATGAEPVTIGKIPTFHRSMMEMQKGYELLTVEAALTGSYNTAMEAVLLNKTIHSHKVGKQVLDDLLEANKKYWPELK</sequence>
<dbReference type="Gene3D" id="3.40.50.720">
    <property type="entry name" value="NAD(P)-binding Rossmann-like Domain"/>
    <property type="match status" value="1"/>
</dbReference>
<dbReference type="CDD" id="cd05298">
    <property type="entry name" value="GH4_GlvA_pagL_like"/>
    <property type="match status" value="1"/>
</dbReference>
<organism evidence="9 10">
    <name type="scientific">Clostridium butyricum</name>
    <dbReference type="NCBI Taxonomy" id="1492"/>
    <lineage>
        <taxon>Bacteria</taxon>
        <taxon>Bacillati</taxon>
        <taxon>Bacillota</taxon>
        <taxon>Clostridia</taxon>
        <taxon>Eubacteriales</taxon>
        <taxon>Clostridiaceae</taxon>
        <taxon>Clostridium</taxon>
    </lineage>
</organism>
<dbReference type="AlphaFoldDB" id="A0A0A6PUI5"/>
<gene>
    <name evidence="9" type="ORF">AWN73_09470</name>
</gene>
<dbReference type="SUPFAM" id="SSF56327">
    <property type="entry name" value="LDH C-terminal domain-like"/>
    <property type="match status" value="1"/>
</dbReference>
<dbReference type="PANTHER" id="PTHR32092:SF14">
    <property type="entry name" value="MALTOSE-6'-PHOSPHATE GLUCOSIDASE"/>
    <property type="match status" value="1"/>
</dbReference>
<reference evidence="9 10" key="1">
    <citation type="submission" date="2016-01" db="EMBL/GenBank/DDBJ databases">
        <title>Characterization of the Clostridium difficile lineages that are prevalent in Hong Kong and China.</title>
        <authorList>
            <person name="Kwok J.S.-L."/>
            <person name="Lam W.-Y."/>
            <person name="Ip M."/>
            <person name="Chan T.-F."/>
            <person name="Hawkey P.M."/>
            <person name="Tsui S.K.-W."/>
        </authorList>
    </citation>
    <scope>NUCLEOTIDE SEQUENCE [LARGE SCALE GENOMIC DNA]</scope>
    <source>
        <strain evidence="9 10">300064</strain>
    </source>
</reference>
<evidence type="ECO:0000256" key="6">
    <source>
        <dbReference type="ARBA" id="ARBA00023211"/>
    </source>
</evidence>
<dbReference type="RefSeq" id="WP_027634770.1">
    <property type="nucleotide sequence ID" value="NZ_CABIVR010000008.1"/>
</dbReference>
<dbReference type="InterPro" id="IPR022616">
    <property type="entry name" value="Glyco_hydro_4_C"/>
</dbReference>
<keyword evidence="5 8" id="KW-0520">NAD</keyword>
<evidence type="ECO:0000256" key="7">
    <source>
        <dbReference type="ARBA" id="ARBA00023295"/>
    </source>
</evidence>
<evidence type="ECO:0000256" key="8">
    <source>
        <dbReference type="RuleBase" id="RU361152"/>
    </source>
</evidence>
<dbReference type="Pfam" id="PF02056">
    <property type="entry name" value="Glyco_hydro_4"/>
    <property type="match status" value="1"/>
</dbReference>
<evidence type="ECO:0000313" key="9">
    <source>
        <dbReference type="EMBL" id="PPV16735.1"/>
    </source>
</evidence>